<dbReference type="RefSeq" id="WP_187762132.1">
    <property type="nucleotide sequence ID" value="NZ_CP061038.1"/>
</dbReference>
<keyword evidence="3" id="KW-1185">Reference proteome</keyword>
<gene>
    <name evidence="2" type="ORF">H3Z74_00755</name>
</gene>
<evidence type="ECO:0000313" key="2">
    <source>
        <dbReference type="EMBL" id="QNQ09823.1"/>
    </source>
</evidence>
<accession>A0A7H0LJH0</accession>
<keyword evidence="1" id="KW-0472">Membrane</keyword>
<sequence>MAKAKAEKEGGWALAGRLAAIPGGYILASLAVACLARLLPIARVEAVTTAMLAFFALYAVLLMWAFAARSVLRLWLWMGAASLILGVVLTVSILLGGRA</sequence>
<protein>
    <recommendedName>
        <fullName evidence="4">Iron transporter</fullName>
    </recommendedName>
</protein>
<feature type="transmembrane region" description="Helical" evidence="1">
    <location>
        <begin position="46"/>
        <end position="68"/>
    </location>
</feature>
<keyword evidence="1" id="KW-0812">Transmembrane</keyword>
<dbReference type="EMBL" id="CP061038">
    <property type="protein sequence ID" value="QNQ09823.1"/>
    <property type="molecule type" value="Genomic_DNA"/>
</dbReference>
<keyword evidence="1" id="KW-1133">Transmembrane helix</keyword>
<proteinExistence type="predicted"/>
<organism evidence="2 3">
    <name type="scientific">Sphingomonas alpina</name>
    <dbReference type="NCBI Taxonomy" id="653931"/>
    <lineage>
        <taxon>Bacteria</taxon>
        <taxon>Pseudomonadati</taxon>
        <taxon>Pseudomonadota</taxon>
        <taxon>Alphaproteobacteria</taxon>
        <taxon>Sphingomonadales</taxon>
        <taxon>Sphingomonadaceae</taxon>
        <taxon>Sphingomonas</taxon>
    </lineage>
</organism>
<dbReference type="AlphaFoldDB" id="A0A7H0LJH0"/>
<reference evidence="2 3" key="1">
    <citation type="submission" date="2020-09" db="EMBL/GenBank/DDBJ databases">
        <title>Sphingomonas sp., a new species isolated from pork steak.</title>
        <authorList>
            <person name="Heidler von Heilborn D."/>
        </authorList>
    </citation>
    <scope>NUCLEOTIDE SEQUENCE [LARGE SCALE GENOMIC DNA]</scope>
    <source>
        <strain evidence="3">S8-3T</strain>
    </source>
</reference>
<dbReference type="KEGG" id="spap:H3Z74_00755"/>
<feature type="transmembrane region" description="Helical" evidence="1">
    <location>
        <begin position="74"/>
        <end position="95"/>
    </location>
</feature>
<evidence type="ECO:0000256" key="1">
    <source>
        <dbReference type="SAM" id="Phobius"/>
    </source>
</evidence>
<name>A0A7H0LJH0_9SPHN</name>
<evidence type="ECO:0000313" key="3">
    <source>
        <dbReference type="Proteomes" id="UP000516148"/>
    </source>
</evidence>
<dbReference type="Proteomes" id="UP000516148">
    <property type="component" value="Chromosome"/>
</dbReference>
<dbReference type="PROSITE" id="PS51257">
    <property type="entry name" value="PROKAR_LIPOPROTEIN"/>
    <property type="match status" value="1"/>
</dbReference>
<evidence type="ECO:0008006" key="4">
    <source>
        <dbReference type="Google" id="ProtNLM"/>
    </source>
</evidence>
<feature type="transmembrane region" description="Helical" evidence="1">
    <location>
        <begin position="20"/>
        <end position="39"/>
    </location>
</feature>